<name>A0AAE3N558_9HYPH</name>
<evidence type="ECO:0000313" key="3">
    <source>
        <dbReference type="EMBL" id="MCX8998732.1"/>
    </source>
</evidence>
<protein>
    <submittedName>
        <fullName evidence="3">Uncharacterized protein</fullName>
    </submittedName>
</protein>
<reference evidence="3" key="1">
    <citation type="submission" date="2022-07" db="EMBL/GenBank/DDBJ databases">
        <title>Ectorhizobium quercum gen.nov., sp. nov.</title>
        <authorList>
            <person name="Ma T."/>
            <person name="Li Y."/>
        </authorList>
    </citation>
    <scope>NUCLEOTIDE SEQUENCE</scope>
    <source>
        <strain evidence="3">BDR2-2</strain>
    </source>
</reference>
<dbReference type="EMBL" id="JANFPI010000001">
    <property type="protein sequence ID" value="MCX8996229.1"/>
    <property type="molecule type" value="Genomic_DNA"/>
</dbReference>
<evidence type="ECO:0000313" key="2">
    <source>
        <dbReference type="EMBL" id="MCX8996229.1"/>
    </source>
</evidence>
<accession>A0AAE3N558</accession>
<dbReference type="AlphaFoldDB" id="A0AAE3N558"/>
<comment type="caution">
    <text evidence="3">The sequence shown here is derived from an EMBL/GenBank/DDBJ whole genome shotgun (WGS) entry which is preliminary data.</text>
</comment>
<evidence type="ECO:0000313" key="4">
    <source>
        <dbReference type="Proteomes" id="UP001208771"/>
    </source>
</evidence>
<evidence type="ECO:0000256" key="1">
    <source>
        <dbReference type="SAM" id="MobiDB-lite"/>
    </source>
</evidence>
<dbReference type="Proteomes" id="UP001208771">
    <property type="component" value="Unassembled WGS sequence"/>
</dbReference>
<keyword evidence="4" id="KW-1185">Reference proteome</keyword>
<proteinExistence type="predicted"/>
<gene>
    <name evidence="2" type="ORF">NOF55_03835</name>
    <name evidence="3" type="ORF">NOF55_16590</name>
</gene>
<organism evidence="3 4">
    <name type="scientific">Ectorhizobium quercum</name>
    <dbReference type="NCBI Taxonomy" id="2965071"/>
    <lineage>
        <taxon>Bacteria</taxon>
        <taxon>Pseudomonadati</taxon>
        <taxon>Pseudomonadota</taxon>
        <taxon>Alphaproteobacteria</taxon>
        <taxon>Hyphomicrobiales</taxon>
        <taxon>Rhizobiaceae</taxon>
        <taxon>Ectorhizobium</taxon>
    </lineage>
</organism>
<sequence length="61" mass="6703">MIRFVTKPDPQPQTPETILPPEAEDQDRALAPEAKTSGEPASGPGRRQRRARPAVDADRLL</sequence>
<feature type="region of interest" description="Disordered" evidence="1">
    <location>
        <begin position="1"/>
        <end position="61"/>
    </location>
</feature>
<dbReference type="EMBL" id="JANFPI010000005">
    <property type="protein sequence ID" value="MCX8998732.1"/>
    <property type="molecule type" value="Genomic_DNA"/>
</dbReference>
<dbReference type="RefSeq" id="WP_306409976.1">
    <property type="nucleotide sequence ID" value="NZ_JANFPI010000001.1"/>
</dbReference>